<sequence>MPEAKAVGGRCAIVKDQHEDLPEWLGYHEWLGVSHFYIMDDQSDPPLDQLLQPYIERGLVTHRRLEDGPTMAGDLKNRTCMLMNPDWRQLCAYNMCLHDHGHKHQFMSFTDIDEFLVITDSTPDLPTLLQDYEGYGGVAANWRSFGSSGFKQRQPSTLSSYISCLPINAYGAHTQIKSIVNMAHAVRLAGVHHASYAPGYFAVTASGQPVLNETHTSAPDYSRLALLHYVVKSREDFANKVWRGDAMKGPGKGELYWKKINDLSTVTCFDGLHAEQRWRGNTKSHSAASY</sequence>
<dbReference type="EC" id="2.4.1.-" evidence="8"/>
<evidence type="ECO:0000256" key="1">
    <source>
        <dbReference type="ARBA" id="ARBA00004167"/>
    </source>
</evidence>
<dbReference type="GO" id="GO:0016020">
    <property type="term" value="C:membrane"/>
    <property type="evidence" value="ECO:0007669"/>
    <property type="project" value="UniProtKB-SubCell"/>
</dbReference>
<evidence type="ECO:0000256" key="2">
    <source>
        <dbReference type="ARBA" id="ARBA00007647"/>
    </source>
</evidence>
<dbReference type="PANTHER" id="PTHR21461">
    <property type="entry name" value="GLYCOSYLTRANSFERASE FAMILY 92 PROTEIN"/>
    <property type="match status" value="1"/>
</dbReference>
<evidence type="ECO:0000256" key="5">
    <source>
        <dbReference type="ARBA" id="ARBA00022692"/>
    </source>
</evidence>
<dbReference type="AlphaFoldDB" id="A0A2P6V8W1"/>
<dbReference type="OrthoDB" id="2526284at2759"/>
<accession>A0A2P6V8W1</accession>
<dbReference type="GO" id="GO:0005737">
    <property type="term" value="C:cytoplasm"/>
    <property type="evidence" value="ECO:0007669"/>
    <property type="project" value="TreeGrafter"/>
</dbReference>
<evidence type="ECO:0000256" key="7">
    <source>
        <dbReference type="ARBA" id="ARBA00023136"/>
    </source>
</evidence>
<evidence type="ECO:0000256" key="4">
    <source>
        <dbReference type="ARBA" id="ARBA00022679"/>
    </source>
</evidence>
<evidence type="ECO:0000313" key="10">
    <source>
        <dbReference type="Proteomes" id="UP000239649"/>
    </source>
</evidence>
<evidence type="ECO:0000256" key="3">
    <source>
        <dbReference type="ARBA" id="ARBA00022676"/>
    </source>
</evidence>
<dbReference type="GO" id="GO:0016757">
    <property type="term" value="F:glycosyltransferase activity"/>
    <property type="evidence" value="ECO:0007669"/>
    <property type="project" value="UniProtKB-UniRule"/>
</dbReference>
<evidence type="ECO:0000256" key="8">
    <source>
        <dbReference type="RuleBase" id="RU366017"/>
    </source>
</evidence>
<reference evidence="9 10" key="1">
    <citation type="journal article" date="2018" name="Plant J.">
        <title>Genome sequences of Chlorella sorokiniana UTEX 1602 and Micractinium conductrix SAG 241.80: implications to maltose excretion by a green alga.</title>
        <authorList>
            <person name="Arriola M.B."/>
            <person name="Velmurugan N."/>
            <person name="Zhang Y."/>
            <person name="Plunkett M.H."/>
            <person name="Hondzo H."/>
            <person name="Barney B.M."/>
        </authorList>
    </citation>
    <scope>NUCLEOTIDE SEQUENCE [LARGE SCALE GENOMIC DNA]</scope>
    <source>
        <strain evidence="9 10">SAG 241.80</strain>
    </source>
</reference>
<dbReference type="PANTHER" id="PTHR21461:SF69">
    <property type="entry name" value="GLYCOSYLTRANSFERASE FAMILY 92 PROTEIN"/>
    <property type="match status" value="1"/>
</dbReference>
<evidence type="ECO:0000313" key="9">
    <source>
        <dbReference type="EMBL" id="PSC70519.1"/>
    </source>
</evidence>
<comment type="subcellular location">
    <subcellularLocation>
        <location evidence="1">Membrane</location>
        <topology evidence="1">Single-pass membrane protein</topology>
    </subcellularLocation>
</comment>
<keyword evidence="3 8" id="KW-0328">Glycosyltransferase</keyword>
<keyword evidence="6" id="KW-1133">Transmembrane helix</keyword>
<dbReference type="InterPro" id="IPR008166">
    <property type="entry name" value="Glyco_transf_92"/>
</dbReference>
<dbReference type="Pfam" id="PF01697">
    <property type="entry name" value="Glyco_transf_92"/>
    <property type="match status" value="1"/>
</dbReference>
<gene>
    <name evidence="9" type="ORF">C2E20_5985</name>
</gene>
<keyword evidence="7" id="KW-0472">Membrane</keyword>
<keyword evidence="10" id="KW-1185">Reference proteome</keyword>
<proteinExistence type="inferred from homology"/>
<keyword evidence="4 8" id="KW-0808">Transferase</keyword>
<dbReference type="Proteomes" id="UP000239649">
    <property type="component" value="Unassembled WGS sequence"/>
</dbReference>
<comment type="similarity">
    <text evidence="2 8">Belongs to the glycosyltransferase 92 family.</text>
</comment>
<protein>
    <recommendedName>
        <fullName evidence="8">Glycosyltransferase family 92 protein</fullName>
        <ecNumber evidence="8">2.4.1.-</ecNumber>
    </recommendedName>
</protein>
<comment type="caution">
    <text evidence="9">The sequence shown here is derived from an EMBL/GenBank/DDBJ whole genome shotgun (WGS) entry which is preliminary data.</text>
</comment>
<keyword evidence="5" id="KW-0812">Transmembrane</keyword>
<dbReference type="EMBL" id="LHPF02000019">
    <property type="protein sequence ID" value="PSC70519.1"/>
    <property type="molecule type" value="Genomic_DNA"/>
</dbReference>
<name>A0A2P6V8W1_9CHLO</name>
<evidence type="ECO:0000256" key="6">
    <source>
        <dbReference type="ARBA" id="ARBA00022989"/>
    </source>
</evidence>
<organism evidence="9 10">
    <name type="scientific">Micractinium conductrix</name>
    <dbReference type="NCBI Taxonomy" id="554055"/>
    <lineage>
        <taxon>Eukaryota</taxon>
        <taxon>Viridiplantae</taxon>
        <taxon>Chlorophyta</taxon>
        <taxon>core chlorophytes</taxon>
        <taxon>Trebouxiophyceae</taxon>
        <taxon>Chlorellales</taxon>
        <taxon>Chlorellaceae</taxon>
        <taxon>Chlorella clade</taxon>
        <taxon>Micractinium</taxon>
    </lineage>
</organism>